<organism evidence="4 5">
    <name type="scientific">Ophiocordyceps sinensis</name>
    <dbReference type="NCBI Taxonomy" id="72228"/>
    <lineage>
        <taxon>Eukaryota</taxon>
        <taxon>Fungi</taxon>
        <taxon>Dikarya</taxon>
        <taxon>Ascomycota</taxon>
        <taxon>Pezizomycotina</taxon>
        <taxon>Sordariomycetes</taxon>
        <taxon>Hypocreomycetidae</taxon>
        <taxon>Hypocreales</taxon>
        <taxon>Ophiocordycipitaceae</taxon>
        <taxon>Ophiocordyceps</taxon>
    </lineage>
</organism>
<dbReference type="InterPro" id="IPR050216">
    <property type="entry name" value="LRR_domain-containing"/>
</dbReference>
<gene>
    <name evidence="4" type="ORF">G6O67_005324</name>
</gene>
<dbReference type="Proteomes" id="UP000557566">
    <property type="component" value="Unassembled WGS sequence"/>
</dbReference>
<evidence type="ECO:0000313" key="4">
    <source>
        <dbReference type="EMBL" id="KAF4509011.1"/>
    </source>
</evidence>
<dbReference type="PANTHER" id="PTHR48051">
    <property type="match status" value="1"/>
</dbReference>
<evidence type="ECO:0000256" key="3">
    <source>
        <dbReference type="SAM" id="MobiDB-lite"/>
    </source>
</evidence>
<evidence type="ECO:0008006" key="6">
    <source>
        <dbReference type="Google" id="ProtNLM"/>
    </source>
</evidence>
<keyword evidence="2" id="KW-0677">Repeat</keyword>
<comment type="caution">
    <text evidence="4">The sequence shown here is derived from an EMBL/GenBank/DDBJ whole genome shotgun (WGS) entry which is preliminary data.</text>
</comment>
<dbReference type="Pfam" id="PF00560">
    <property type="entry name" value="LRR_1"/>
    <property type="match status" value="1"/>
</dbReference>
<dbReference type="InterPro" id="IPR032675">
    <property type="entry name" value="LRR_dom_sf"/>
</dbReference>
<feature type="compositionally biased region" description="Low complexity" evidence="3">
    <location>
        <begin position="35"/>
        <end position="46"/>
    </location>
</feature>
<dbReference type="InterPro" id="IPR001611">
    <property type="entry name" value="Leu-rich_rpt"/>
</dbReference>
<evidence type="ECO:0000313" key="5">
    <source>
        <dbReference type="Proteomes" id="UP000557566"/>
    </source>
</evidence>
<dbReference type="AlphaFoldDB" id="A0A8H4PRG4"/>
<dbReference type="PANTHER" id="PTHR48051:SF1">
    <property type="entry name" value="RAS SUPPRESSOR PROTEIN 1"/>
    <property type="match status" value="1"/>
</dbReference>
<evidence type="ECO:0000256" key="2">
    <source>
        <dbReference type="ARBA" id="ARBA00022737"/>
    </source>
</evidence>
<protein>
    <recommendedName>
        <fullName evidence="6">Leucine Rich Repeat domain protein</fullName>
    </recommendedName>
</protein>
<name>A0A8H4PRG4_9HYPO</name>
<accession>A0A8H4PRG4</accession>
<feature type="region of interest" description="Disordered" evidence="3">
    <location>
        <begin position="1"/>
        <end position="58"/>
    </location>
</feature>
<dbReference type="PROSITE" id="PS51450">
    <property type="entry name" value="LRR"/>
    <property type="match status" value="2"/>
</dbReference>
<dbReference type="SMART" id="SM00369">
    <property type="entry name" value="LRR_TYP"/>
    <property type="match status" value="2"/>
</dbReference>
<dbReference type="EMBL" id="JAAVMX010000005">
    <property type="protein sequence ID" value="KAF4509011.1"/>
    <property type="molecule type" value="Genomic_DNA"/>
</dbReference>
<dbReference type="InterPro" id="IPR003591">
    <property type="entry name" value="Leu-rich_rpt_typical-subtyp"/>
</dbReference>
<dbReference type="GO" id="GO:0005737">
    <property type="term" value="C:cytoplasm"/>
    <property type="evidence" value="ECO:0007669"/>
    <property type="project" value="TreeGrafter"/>
</dbReference>
<dbReference type="SUPFAM" id="SSF52075">
    <property type="entry name" value="Outer arm dynein light chain 1"/>
    <property type="match status" value="1"/>
</dbReference>
<dbReference type="OrthoDB" id="1517790at2759"/>
<reference evidence="4 5" key="1">
    <citation type="journal article" date="2020" name="Genome Biol. Evol.">
        <title>A new high-quality draft genome assembly of the Chinese cordyceps Ophiocordyceps sinensis.</title>
        <authorList>
            <person name="Shu R."/>
            <person name="Zhang J."/>
            <person name="Meng Q."/>
            <person name="Zhang H."/>
            <person name="Zhou G."/>
            <person name="Li M."/>
            <person name="Wu P."/>
            <person name="Zhao Y."/>
            <person name="Chen C."/>
            <person name="Qin Q."/>
        </authorList>
    </citation>
    <scope>NUCLEOTIDE SEQUENCE [LARGE SCALE GENOMIC DNA]</scope>
    <source>
        <strain evidence="4 5">IOZ07</strain>
    </source>
</reference>
<proteinExistence type="predicted"/>
<keyword evidence="1" id="KW-0433">Leucine-rich repeat</keyword>
<dbReference type="Gene3D" id="3.80.10.10">
    <property type="entry name" value="Ribonuclease Inhibitor"/>
    <property type="match status" value="1"/>
</dbReference>
<evidence type="ECO:0000256" key="1">
    <source>
        <dbReference type="ARBA" id="ARBA00022614"/>
    </source>
</evidence>
<keyword evidence="5" id="KW-1185">Reference proteome</keyword>
<sequence>MADEPSLPRLPTVSCDEASQPFSNNTRKRRDGLCSPKASSPSLNSSDGAVFSSDDDPGLDNYVQGRKKKRYIGSWFQQLPLSSDSAFGEAESALKPVKRTLARQVDSGVFLGSDGTDNEDMMEALDVPVRARLPQLEKRPVPQVSPAELVARERVRLCLEQGFETIDFWSLGLDDLSDETISPLANFSCIPLVTKDVAFEQKVPELKLYLAMNCLRRVPGALFDLTHLTILSLRGNKLTELPPAISNLFNLKELNVSQNRLRSLPAELLDLLQPRSNLCELVIYPNPFDEPDQPIAGFAYDSDGPGDGSHFGIKYLGRSPLQLFDSRGEAVSGFRLPSDGAAQKVVVELPGTVPDAGVARPSRVPSLVEASLRSCYDSSQLAELQYYMPEGLPHLRRLLGRAAQQRDMGGIRCTQCKRSLIVPTVEWLEWHDVVKYTCRGAARAVSISSLRHLRVELALPFRYRACSWKCSPGAATESETVC</sequence>